<evidence type="ECO:0000313" key="13">
    <source>
        <dbReference type="Ensembl" id="ENSPCEP00000014066.1"/>
    </source>
</evidence>
<dbReference type="GO" id="GO:0003723">
    <property type="term" value="F:RNA binding"/>
    <property type="evidence" value="ECO:0007669"/>
    <property type="project" value="UniProtKB-KW"/>
</dbReference>
<dbReference type="Gene3D" id="1.25.70.10">
    <property type="entry name" value="Transcription termination factor 3, mitochondrial"/>
    <property type="match status" value="1"/>
</dbReference>
<dbReference type="GO" id="GO:0061668">
    <property type="term" value="P:mitochondrial ribosome assembly"/>
    <property type="evidence" value="ECO:0007669"/>
    <property type="project" value="TreeGrafter"/>
</dbReference>
<dbReference type="Proteomes" id="UP000694393">
    <property type="component" value="Unplaced"/>
</dbReference>
<keyword evidence="3" id="KW-0698">rRNA processing</keyword>
<proteinExistence type="inferred from homology"/>
<evidence type="ECO:0000256" key="4">
    <source>
        <dbReference type="ARBA" id="ARBA00022737"/>
    </source>
</evidence>
<evidence type="ECO:0000256" key="6">
    <source>
        <dbReference type="ARBA" id="ARBA00022946"/>
    </source>
</evidence>
<dbReference type="InterPro" id="IPR003690">
    <property type="entry name" value="MTERF"/>
</dbReference>
<keyword evidence="4" id="KW-0677">Repeat</keyword>
<name>A0A8C8S1A4_9SAUR</name>
<dbReference type="GO" id="GO:0006390">
    <property type="term" value="P:mitochondrial transcription"/>
    <property type="evidence" value="ECO:0007669"/>
    <property type="project" value="TreeGrafter"/>
</dbReference>
<evidence type="ECO:0000256" key="7">
    <source>
        <dbReference type="ARBA" id="ARBA00023128"/>
    </source>
</evidence>
<organism evidence="13 14">
    <name type="scientific">Pelusios castaneus</name>
    <name type="common">West African mud turtle</name>
    <dbReference type="NCBI Taxonomy" id="367368"/>
    <lineage>
        <taxon>Eukaryota</taxon>
        <taxon>Metazoa</taxon>
        <taxon>Chordata</taxon>
        <taxon>Craniata</taxon>
        <taxon>Vertebrata</taxon>
        <taxon>Euteleostomi</taxon>
        <taxon>Archelosauria</taxon>
        <taxon>Testudinata</taxon>
        <taxon>Testudines</taxon>
        <taxon>Pleurodira</taxon>
        <taxon>Pelomedusidae</taxon>
        <taxon>Pelusios</taxon>
    </lineage>
</organism>
<dbReference type="InterPro" id="IPR038538">
    <property type="entry name" value="MTERF_sf"/>
</dbReference>
<evidence type="ECO:0000256" key="1">
    <source>
        <dbReference type="ARBA" id="ARBA00004173"/>
    </source>
</evidence>
<dbReference type="PANTHER" id="PTHR13068:SF203">
    <property type="entry name" value="TRANSCRIPTION TERMINATION FACTOR 4, MITOCHONDRIAL"/>
    <property type="match status" value="1"/>
</dbReference>
<keyword evidence="5" id="KW-0694">RNA-binding</keyword>
<evidence type="ECO:0000256" key="10">
    <source>
        <dbReference type="ARBA" id="ARBA00077581"/>
    </source>
</evidence>
<evidence type="ECO:0000256" key="9">
    <source>
        <dbReference type="ARBA" id="ARBA00074722"/>
    </source>
</evidence>
<feature type="compositionally biased region" description="Basic and acidic residues" evidence="12">
    <location>
        <begin position="304"/>
        <end position="313"/>
    </location>
</feature>
<dbReference type="Pfam" id="PF02536">
    <property type="entry name" value="mTERF"/>
    <property type="match status" value="1"/>
</dbReference>
<dbReference type="GO" id="GO:0005739">
    <property type="term" value="C:mitochondrion"/>
    <property type="evidence" value="ECO:0007669"/>
    <property type="project" value="UniProtKB-SubCell"/>
</dbReference>
<dbReference type="GO" id="GO:0006364">
    <property type="term" value="P:rRNA processing"/>
    <property type="evidence" value="ECO:0007669"/>
    <property type="project" value="UniProtKB-KW"/>
</dbReference>
<evidence type="ECO:0000256" key="12">
    <source>
        <dbReference type="SAM" id="MobiDB-lite"/>
    </source>
</evidence>
<keyword evidence="6" id="KW-0809">Transit peptide</keyword>
<feature type="region of interest" description="Disordered" evidence="12">
    <location>
        <begin position="304"/>
        <end position="329"/>
    </location>
</feature>
<comment type="similarity">
    <text evidence="2">Belongs to the mTERF family.</text>
</comment>
<reference evidence="13" key="1">
    <citation type="submission" date="2025-08" db="UniProtKB">
        <authorList>
            <consortium name="Ensembl"/>
        </authorList>
    </citation>
    <scope>IDENTIFICATION</scope>
</reference>
<reference evidence="13" key="2">
    <citation type="submission" date="2025-09" db="UniProtKB">
        <authorList>
            <consortium name="Ensembl"/>
        </authorList>
    </citation>
    <scope>IDENTIFICATION</scope>
</reference>
<dbReference type="PANTHER" id="PTHR13068">
    <property type="entry name" value="CGI-12 PROTEIN-RELATED"/>
    <property type="match status" value="1"/>
</dbReference>
<keyword evidence="7" id="KW-0496">Mitochondrion</keyword>
<dbReference type="SMART" id="SM00733">
    <property type="entry name" value="Mterf"/>
    <property type="match status" value="4"/>
</dbReference>
<comment type="subcellular location">
    <subcellularLocation>
        <location evidence="1">Mitochondrion</location>
    </subcellularLocation>
</comment>
<sequence length="329" mass="37460">AQAGPHAASFCPLLNSGCRLVFVAASEWSGGSSSSTGWEQDSDEPAHNGQLLEAVHLVLAVQQRHANIESSELEKVLDSFSNMGFSNAQIMELFSLQPKFAPEMRLMVVCELILLGLDPDSTLMVLQRSPEVLRMTAQQLRHRADCLRKLGLGEGNLQRVLRRYPTIFTLPWKKIDAVVRMFKTCLFPVAQVTEILQSCPNVLLEEPQDLEYKFQYAYFRMGIDHRVMVKSGLFRMSLAELKNRHIFLERLGLYQTPDKKGQTQIVNPKLKEIIRVSQKDFLAKMAHSSLEEFEVFRKLLAREEEEDQARVSEETDSDSDGEEERSEIE</sequence>
<evidence type="ECO:0000256" key="5">
    <source>
        <dbReference type="ARBA" id="ARBA00022884"/>
    </source>
</evidence>
<keyword evidence="14" id="KW-1185">Reference proteome</keyword>
<dbReference type="AlphaFoldDB" id="A0A8C8S1A4"/>
<evidence type="ECO:0000313" key="14">
    <source>
        <dbReference type="Proteomes" id="UP000694393"/>
    </source>
</evidence>
<evidence type="ECO:0000256" key="11">
    <source>
        <dbReference type="ARBA" id="ARBA00078040"/>
    </source>
</evidence>
<dbReference type="FunFam" id="1.25.70.10:FF:000011">
    <property type="entry name" value="Mitochondrial transcription termination factor 4"/>
    <property type="match status" value="1"/>
</dbReference>
<evidence type="ECO:0000256" key="8">
    <source>
        <dbReference type="ARBA" id="ARBA00061975"/>
    </source>
</evidence>
<protein>
    <recommendedName>
        <fullName evidence="9">Transcription termination factor 4, mitochondrial</fullName>
    </recommendedName>
    <alternativeName>
        <fullName evidence="10">Mitochondrial transcription termination factor 4</fullName>
    </alternativeName>
    <alternativeName>
        <fullName evidence="11">mTERF domain-containing protein 2</fullName>
    </alternativeName>
</protein>
<evidence type="ECO:0000256" key="2">
    <source>
        <dbReference type="ARBA" id="ARBA00007692"/>
    </source>
</evidence>
<accession>A0A8C8S1A4</accession>
<dbReference type="Ensembl" id="ENSPCET00000014586.1">
    <property type="protein sequence ID" value="ENSPCEP00000014066.1"/>
    <property type="gene ID" value="ENSPCEG00000011158.1"/>
</dbReference>
<evidence type="ECO:0000256" key="3">
    <source>
        <dbReference type="ARBA" id="ARBA00022552"/>
    </source>
</evidence>
<comment type="subunit">
    <text evidence="8">Heterodimer with NSUN4; this interaction may be required for NSUN4 recruitment to the mitochondrial large ribosomal subunit.</text>
</comment>
<feature type="compositionally biased region" description="Acidic residues" evidence="12">
    <location>
        <begin position="314"/>
        <end position="329"/>
    </location>
</feature>